<keyword evidence="1" id="KW-0472">Membrane</keyword>
<gene>
    <name evidence="3" type="ORF">QWJ38_09735</name>
</gene>
<evidence type="ECO:0000313" key="4">
    <source>
        <dbReference type="Proteomes" id="UP001228044"/>
    </source>
</evidence>
<protein>
    <submittedName>
        <fullName evidence="3">PilX N-terminal domain-containing pilus assembly protein</fullName>
    </submittedName>
</protein>
<reference evidence="3 4" key="1">
    <citation type="submission" date="2023-06" db="EMBL/GenBank/DDBJ databases">
        <title>Pelomonas sp. PFR6 16S ribosomal RNA gene Genome sequencing and assembly.</title>
        <authorList>
            <person name="Woo H."/>
        </authorList>
    </citation>
    <scope>NUCLEOTIDE SEQUENCE [LARGE SCALE GENOMIC DNA]</scope>
    <source>
        <strain evidence="3 4">PFR6</strain>
    </source>
</reference>
<comment type="caution">
    <text evidence="3">The sequence shown here is derived from an EMBL/GenBank/DDBJ whole genome shotgun (WGS) entry which is preliminary data.</text>
</comment>
<feature type="transmembrane region" description="Helical" evidence="1">
    <location>
        <begin position="15"/>
        <end position="35"/>
    </location>
</feature>
<dbReference type="InterPro" id="IPR025746">
    <property type="entry name" value="PilX_N_dom"/>
</dbReference>
<organism evidence="3 4">
    <name type="scientific">Roseateles violae</name>
    <dbReference type="NCBI Taxonomy" id="3058042"/>
    <lineage>
        <taxon>Bacteria</taxon>
        <taxon>Pseudomonadati</taxon>
        <taxon>Pseudomonadota</taxon>
        <taxon>Betaproteobacteria</taxon>
        <taxon>Burkholderiales</taxon>
        <taxon>Sphaerotilaceae</taxon>
        <taxon>Roseateles</taxon>
    </lineage>
</organism>
<evidence type="ECO:0000256" key="1">
    <source>
        <dbReference type="SAM" id="Phobius"/>
    </source>
</evidence>
<proteinExistence type="predicted"/>
<keyword evidence="1" id="KW-0812">Transmembrane</keyword>
<accession>A0ABT8DQV0</accession>
<dbReference type="EMBL" id="JAUHHC010000002">
    <property type="protein sequence ID" value="MDN3920557.1"/>
    <property type="molecule type" value="Genomic_DNA"/>
</dbReference>
<name>A0ABT8DQV0_9BURK</name>
<keyword evidence="1" id="KW-1133">Transmembrane helix</keyword>
<sequence length="436" mass="45448">MSDVQSLGNARQRGAATLVIVMVLFFIMAMMAAYANRNLIFEQRIASNYYRSGVGLEAAEAGSEWALGMLNGLNINAACTGSGNPTSSFRERYLGMDSGSRTLSPLVASATSASCVRIAAAQDAQGGWTCQCPAGGWAAANVAPAAQMQPSFHISFEPAARPGVVRLISHGCTGSQSDVCQTQQGAANAQLLGGATVRVEAALISALKMPPAMPLVVKQTITDGTGALGLHNSDPRSSGLLLQTGGSVADLSTDRLDSLPGTPGQQALLGDDQQFRDQASDLMFAQYFGMPPAQYKSQPAMRSIPCTEGSDCSTALLAAFNQGMRMIWVDGPLTLSSNVTLGSAALPLSPLVIVANGPVTITGPLILNGLLYVRGNLDWSNTSGHPALVNGAVIAEGNLLAAGRVDMRYHAGIMDALRNATGSFVRVPGSWWDQDK</sequence>
<keyword evidence="4" id="KW-1185">Reference proteome</keyword>
<dbReference type="Pfam" id="PF14341">
    <property type="entry name" value="PilX_N"/>
    <property type="match status" value="1"/>
</dbReference>
<dbReference type="Proteomes" id="UP001228044">
    <property type="component" value="Unassembled WGS sequence"/>
</dbReference>
<feature type="domain" description="Type 4 fimbrial biogenesis protein PilX N-terminal" evidence="2">
    <location>
        <begin position="13"/>
        <end position="63"/>
    </location>
</feature>
<dbReference type="RefSeq" id="WP_290358849.1">
    <property type="nucleotide sequence ID" value="NZ_JAUHHC010000002.1"/>
</dbReference>
<evidence type="ECO:0000313" key="3">
    <source>
        <dbReference type="EMBL" id="MDN3920557.1"/>
    </source>
</evidence>
<evidence type="ECO:0000259" key="2">
    <source>
        <dbReference type="Pfam" id="PF14341"/>
    </source>
</evidence>